<dbReference type="Proteomes" id="UP000813461">
    <property type="component" value="Unassembled WGS sequence"/>
</dbReference>
<accession>A0A8K0VZQ4</accession>
<dbReference type="OrthoDB" id="4892971at2759"/>
<sequence length="127" mass="15063">MPSYFIACYPRPADGKYRFDLDYYLKTHMPMQMEHHRPYGMRSYHVVKCTEESPYVIQTIEYWDDLEKMTEALDHSMEYPLKVLWDDIAVYTDIKNAFAIKGEIQGCWADDGLSRELWLAKGNKHSL</sequence>
<comment type="caution">
    <text evidence="1">The sequence shown here is derived from an EMBL/GenBank/DDBJ whole genome shotgun (WGS) entry which is preliminary data.</text>
</comment>
<dbReference type="PANTHER" id="PTHR40260:SF2">
    <property type="entry name" value="BLR8190 PROTEIN"/>
    <property type="match status" value="1"/>
</dbReference>
<evidence type="ECO:0000313" key="1">
    <source>
        <dbReference type="EMBL" id="KAH7087751.1"/>
    </source>
</evidence>
<proteinExistence type="predicted"/>
<keyword evidence="2" id="KW-1185">Reference proteome</keyword>
<gene>
    <name evidence="1" type="ORF">FB567DRAFT_549010</name>
</gene>
<name>A0A8K0VZQ4_9PLEO</name>
<dbReference type="PANTHER" id="PTHR40260">
    <property type="entry name" value="BLR8190 PROTEIN"/>
    <property type="match status" value="1"/>
</dbReference>
<evidence type="ECO:0008006" key="3">
    <source>
        <dbReference type="Google" id="ProtNLM"/>
    </source>
</evidence>
<protein>
    <recommendedName>
        <fullName evidence="3">EthD domain-containing protein</fullName>
    </recommendedName>
</protein>
<dbReference type="InterPro" id="IPR011008">
    <property type="entry name" value="Dimeric_a/b-barrel"/>
</dbReference>
<dbReference type="AlphaFoldDB" id="A0A8K0VZQ4"/>
<dbReference type="EMBL" id="JAGMVJ010000009">
    <property type="protein sequence ID" value="KAH7087751.1"/>
    <property type="molecule type" value="Genomic_DNA"/>
</dbReference>
<organism evidence="1 2">
    <name type="scientific">Paraphoma chrysanthemicola</name>
    <dbReference type="NCBI Taxonomy" id="798071"/>
    <lineage>
        <taxon>Eukaryota</taxon>
        <taxon>Fungi</taxon>
        <taxon>Dikarya</taxon>
        <taxon>Ascomycota</taxon>
        <taxon>Pezizomycotina</taxon>
        <taxon>Dothideomycetes</taxon>
        <taxon>Pleosporomycetidae</taxon>
        <taxon>Pleosporales</taxon>
        <taxon>Pleosporineae</taxon>
        <taxon>Phaeosphaeriaceae</taxon>
        <taxon>Paraphoma</taxon>
    </lineage>
</organism>
<dbReference type="Gene3D" id="3.30.70.100">
    <property type="match status" value="1"/>
</dbReference>
<dbReference type="SUPFAM" id="SSF54909">
    <property type="entry name" value="Dimeric alpha+beta barrel"/>
    <property type="match status" value="1"/>
</dbReference>
<evidence type="ECO:0000313" key="2">
    <source>
        <dbReference type="Proteomes" id="UP000813461"/>
    </source>
</evidence>
<reference evidence="1" key="1">
    <citation type="journal article" date="2021" name="Nat. Commun.">
        <title>Genetic determinants of endophytism in the Arabidopsis root mycobiome.</title>
        <authorList>
            <person name="Mesny F."/>
            <person name="Miyauchi S."/>
            <person name="Thiergart T."/>
            <person name="Pickel B."/>
            <person name="Atanasova L."/>
            <person name="Karlsson M."/>
            <person name="Huettel B."/>
            <person name="Barry K.W."/>
            <person name="Haridas S."/>
            <person name="Chen C."/>
            <person name="Bauer D."/>
            <person name="Andreopoulos W."/>
            <person name="Pangilinan J."/>
            <person name="LaButti K."/>
            <person name="Riley R."/>
            <person name="Lipzen A."/>
            <person name="Clum A."/>
            <person name="Drula E."/>
            <person name="Henrissat B."/>
            <person name="Kohler A."/>
            <person name="Grigoriev I.V."/>
            <person name="Martin F.M."/>
            <person name="Hacquard S."/>
        </authorList>
    </citation>
    <scope>NUCLEOTIDE SEQUENCE</scope>
    <source>
        <strain evidence="1">MPI-SDFR-AT-0120</strain>
    </source>
</reference>